<organism evidence="2 3">
    <name type="scientific">Pedobacter paludis</name>
    <dbReference type="NCBI Taxonomy" id="2203212"/>
    <lineage>
        <taxon>Bacteria</taxon>
        <taxon>Pseudomonadati</taxon>
        <taxon>Bacteroidota</taxon>
        <taxon>Sphingobacteriia</taxon>
        <taxon>Sphingobacteriales</taxon>
        <taxon>Sphingobacteriaceae</taxon>
        <taxon>Pedobacter</taxon>
    </lineage>
</organism>
<dbReference type="InterPro" id="IPR021109">
    <property type="entry name" value="Peptidase_aspartic_dom_sf"/>
</dbReference>
<dbReference type="InterPro" id="IPR001478">
    <property type="entry name" value="PDZ"/>
</dbReference>
<accession>A0A317F405</accession>
<proteinExistence type="predicted"/>
<keyword evidence="3" id="KW-1185">Reference proteome</keyword>
<gene>
    <name evidence="2" type="ORF">DF947_06755</name>
</gene>
<dbReference type="Pfam" id="PF13650">
    <property type="entry name" value="Asp_protease_2"/>
    <property type="match status" value="1"/>
</dbReference>
<feature type="domain" description="PDZ" evidence="1">
    <location>
        <begin position="313"/>
        <end position="390"/>
    </location>
</feature>
<reference evidence="3" key="1">
    <citation type="submission" date="2018-05" db="EMBL/GenBank/DDBJ databases">
        <title>Pedobacter paludis sp. nov., isolated from wetland soil.</title>
        <authorList>
            <person name="Zhang Y."/>
        </authorList>
    </citation>
    <scope>NUCLEOTIDE SEQUENCE [LARGE SCALE GENOMIC DNA]</scope>
    <source>
        <strain evidence="3">R-8</strain>
    </source>
</reference>
<protein>
    <submittedName>
        <fullName evidence="2">Peptide-binding protein</fullName>
    </submittedName>
</protein>
<dbReference type="InterPro" id="IPR036034">
    <property type="entry name" value="PDZ_sf"/>
</dbReference>
<dbReference type="Pfam" id="PF17820">
    <property type="entry name" value="PDZ_6"/>
    <property type="match status" value="1"/>
</dbReference>
<dbReference type="Gene3D" id="2.40.70.10">
    <property type="entry name" value="Acid Proteases"/>
    <property type="match status" value="2"/>
</dbReference>
<evidence type="ECO:0000313" key="3">
    <source>
        <dbReference type="Proteomes" id="UP000245391"/>
    </source>
</evidence>
<comment type="caution">
    <text evidence="2">The sequence shown here is derived from an EMBL/GenBank/DDBJ whole genome shotgun (WGS) entry which is preliminary data.</text>
</comment>
<dbReference type="PROSITE" id="PS50106">
    <property type="entry name" value="PDZ"/>
    <property type="match status" value="1"/>
</dbReference>
<evidence type="ECO:0000259" key="1">
    <source>
        <dbReference type="PROSITE" id="PS50106"/>
    </source>
</evidence>
<dbReference type="SUPFAM" id="SSF50156">
    <property type="entry name" value="PDZ domain-like"/>
    <property type="match status" value="1"/>
</dbReference>
<dbReference type="Gene3D" id="2.30.42.10">
    <property type="match status" value="1"/>
</dbReference>
<dbReference type="AlphaFoldDB" id="A0A317F405"/>
<sequence length="416" mass="47131">MLTKYRPVTLLCCRKMIFCVGLLLLFFTQVKGQEFFFSGNQIKQSLPFKSIKNLIVIPVFINGKGPFDFVLDTGVGPMIVTEPSIIDSLDFNMLRKIKVTGLGVETVEAYVSQNINASIGRAKIEHIPTAILKEDLFNLSGHLGIKVYGLIGFNFFNSFMVDVRYSENRIIFSYPYSRVKYRGKKVPIEIENLKPYITADVQVQDSGAVKGKFLMDTGASHALSMEMIDGGAVTVPERKIKANLGMSLSGQIKGYIARVHQISLGDQVFTNVVSGFPDYNTIADKIDLTKRNGNLGADLLRKFDIQFNYQQQFIYLKPNKYARLPFEHDMVGMVVYLDQQEYKRFLIGEIDENSPAERAGLCAKDEIIGVNFKPVDSYTLNDLTELFKSSNARNVIFEIYRDDRVFYVVVKLEKRI</sequence>
<dbReference type="OrthoDB" id="3521766at2"/>
<name>A0A317F405_9SPHI</name>
<dbReference type="SMART" id="SM00228">
    <property type="entry name" value="PDZ"/>
    <property type="match status" value="1"/>
</dbReference>
<dbReference type="EMBL" id="QGNY01000002">
    <property type="protein sequence ID" value="PWS32767.1"/>
    <property type="molecule type" value="Genomic_DNA"/>
</dbReference>
<dbReference type="InterPro" id="IPR041489">
    <property type="entry name" value="PDZ_6"/>
</dbReference>
<dbReference type="Proteomes" id="UP000245391">
    <property type="component" value="Unassembled WGS sequence"/>
</dbReference>
<dbReference type="RefSeq" id="WP_109928937.1">
    <property type="nucleotide sequence ID" value="NZ_QGNY01000002.1"/>
</dbReference>
<evidence type="ECO:0000313" key="2">
    <source>
        <dbReference type="EMBL" id="PWS32767.1"/>
    </source>
</evidence>